<keyword evidence="1" id="KW-0732">Signal</keyword>
<evidence type="ECO:0000256" key="1">
    <source>
        <dbReference type="SAM" id="SignalP"/>
    </source>
</evidence>
<accession>A0A3B5Y325</accession>
<dbReference type="Gramene" id="TraesPARA_EIv1.0_0038290.1">
    <property type="protein sequence ID" value="TraesPARA_EIv1.0_0038290.1.CDS"/>
    <property type="gene ID" value="TraesPARA_EIv1.0_0038290"/>
</dbReference>
<keyword evidence="3" id="KW-1185">Reference proteome</keyword>
<dbReference type="AlphaFoldDB" id="A0A3B5Y325"/>
<sequence>MGARNAIMCLVLILVLFADHGSAGCWVNINGGPLCIGFLCKATCLIAEKMFNSVLKEHRCEGTPLNSECMCYLCDK</sequence>
<dbReference type="OMA" id="VLKEHSC"/>
<name>A0A3B5Y325_WHEAT</name>
<dbReference type="Gramene" id="TraesCAD_scaffold_049021_01G000100.1">
    <property type="protein sequence ID" value="TraesCAD_scaffold_049021_01G000100.1"/>
    <property type="gene ID" value="TraesCAD_scaffold_049021_01G000100"/>
</dbReference>
<dbReference type="Proteomes" id="UP000019116">
    <property type="component" value="Chromosome 1A"/>
</dbReference>
<dbReference type="Gramene" id="TraesARI1A03G00123890.1">
    <property type="protein sequence ID" value="TraesARI1A03G00123890.1"/>
    <property type="gene ID" value="TraesARI1A03G00123890"/>
</dbReference>
<feature type="signal peptide" evidence="1">
    <location>
        <begin position="1"/>
        <end position="23"/>
    </location>
</feature>
<dbReference type="Gramene" id="TraesCS1A02G268300.1">
    <property type="protein sequence ID" value="TraesCS1A02G268300.1"/>
    <property type="gene ID" value="TraesCS1A02G268300"/>
</dbReference>
<reference evidence="2" key="1">
    <citation type="submission" date="2018-08" db="EMBL/GenBank/DDBJ databases">
        <authorList>
            <person name="Rossello M."/>
        </authorList>
    </citation>
    <scope>NUCLEOTIDE SEQUENCE [LARGE SCALE GENOMIC DNA]</scope>
    <source>
        <strain evidence="2">cv. Chinese Spring</strain>
    </source>
</reference>
<protein>
    <recommendedName>
        <fullName evidence="4">Knottin scorpion toxin-like domain-containing protein</fullName>
    </recommendedName>
</protein>
<reference evidence="2" key="2">
    <citation type="submission" date="2018-10" db="UniProtKB">
        <authorList>
            <consortium name="EnsemblPlants"/>
        </authorList>
    </citation>
    <scope>IDENTIFICATION</scope>
</reference>
<organism evidence="2">
    <name type="scientific">Triticum aestivum</name>
    <name type="common">Wheat</name>
    <dbReference type="NCBI Taxonomy" id="4565"/>
    <lineage>
        <taxon>Eukaryota</taxon>
        <taxon>Viridiplantae</taxon>
        <taxon>Streptophyta</taxon>
        <taxon>Embryophyta</taxon>
        <taxon>Tracheophyta</taxon>
        <taxon>Spermatophyta</taxon>
        <taxon>Magnoliopsida</taxon>
        <taxon>Liliopsida</taxon>
        <taxon>Poales</taxon>
        <taxon>Poaceae</taxon>
        <taxon>BOP clade</taxon>
        <taxon>Pooideae</taxon>
        <taxon>Triticodae</taxon>
        <taxon>Triticeae</taxon>
        <taxon>Triticinae</taxon>
        <taxon>Triticum</taxon>
    </lineage>
</organism>
<dbReference type="Gramene" id="TraesCS1A03G0681300.1">
    <property type="protein sequence ID" value="TraesCS1A03G0681300.1.CDS"/>
    <property type="gene ID" value="TraesCS1A03G0681300"/>
</dbReference>
<evidence type="ECO:0000313" key="3">
    <source>
        <dbReference type="Proteomes" id="UP000019116"/>
    </source>
</evidence>
<evidence type="ECO:0000313" key="2">
    <source>
        <dbReference type="EnsemblPlants" id="TraesCS1A02G268300.1"/>
    </source>
</evidence>
<dbReference type="Gramene" id="TraesWEE_scaffold_087625_01G000200.1">
    <property type="protein sequence ID" value="TraesWEE_scaffold_087625_01G000200.1"/>
    <property type="gene ID" value="TraesWEE_scaffold_087625_01G000200"/>
</dbReference>
<feature type="chain" id="PRO_5017341304" description="Knottin scorpion toxin-like domain-containing protein" evidence="1">
    <location>
        <begin position="24"/>
        <end position="76"/>
    </location>
</feature>
<evidence type="ECO:0008006" key="4">
    <source>
        <dbReference type="Google" id="ProtNLM"/>
    </source>
</evidence>
<dbReference type="OrthoDB" id="685645at2759"/>
<dbReference type="EnsemblPlants" id="TraesCS1A02G268300.1">
    <property type="protein sequence ID" value="TraesCS1A02G268300.1"/>
    <property type="gene ID" value="TraesCS1A02G268300"/>
</dbReference>
<proteinExistence type="predicted"/>